<dbReference type="InParanoid" id="B0DEL9"/>
<dbReference type="RefSeq" id="XP_001882427.1">
    <property type="nucleotide sequence ID" value="XM_001882392.1"/>
</dbReference>
<keyword evidence="1" id="KW-0863">Zinc-finger</keyword>
<gene>
    <name evidence="4" type="ORF">LACBIDRAFT_299387</name>
</gene>
<sequence length="236" mass="27877">MLNDIGRFRELPSWRKDFKADWKKAMKKSVQEVLMKEKYCPDTERFVCTCPQFVISRFLICKHLVQSFQPVNPVFFLQVMRNRTTPFWSHPALIPLQTESLDNDHAEMAEGVGPTEPIMDDDLDPAEDRFDDDAVDTREGIWESEQKTFKEEMDAHIQKIRDFADGLEYQISFQDRRFLKTLQKEGAGFFRLAENCLSREHRFNSSREASPTTWESSTANAMFYRTRPRRDRMQTN</sequence>
<organism evidence="5">
    <name type="scientific">Laccaria bicolor (strain S238N-H82 / ATCC MYA-4686)</name>
    <name type="common">Bicoloured deceiver</name>
    <name type="synonym">Laccaria laccata var. bicolor</name>
    <dbReference type="NCBI Taxonomy" id="486041"/>
    <lineage>
        <taxon>Eukaryota</taxon>
        <taxon>Fungi</taxon>
        <taxon>Dikarya</taxon>
        <taxon>Basidiomycota</taxon>
        <taxon>Agaricomycotina</taxon>
        <taxon>Agaricomycetes</taxon>
        <taxon>Agaricomycetidae</taxon>
        <taxon>Agaricales</taxon>
        <taxon>Agaricineae</taxon>
        <taxon>Hydnangiaceae</taxon>
        <taxon>Laccaria</taxon>
    </lineage>
</organism>
<evidence type="ECO:0000313" key="4">
    <source>
        <dbReference type="EMBL" id="EDR07054.1"/>
    </source>
</evidence>
<protein>
    <submittedName>
        <fullName evidence="4">Predicted protein</fullName>
    </submittedName>
</protein>
<dbReference type="STRING" id="486041.B0DEL9"/>
<dbReference type="AlphaFoldDB" id="B0DEL9"/>
<evidence type="ECO:0000313" key="5">
    <source>
        <dbReference type="Proteomes" id="UP000001194"/>
    </source>
</evidence>
<dbReference type="EMBL" id="DS547106">
    <property type="protein sequence ID" value="EDR07054.1"/>
    <property type="molecule type" value="Genomic_DNA"/>
</dbReference>
<dbReference type="GO" id="GO:0008270">
    <property type="term" value="F:zinc ion binding"/>
    <property type="evidence" value="ECO:0007669"/>
    <property type="project" value="UniProtKB-KW"/>
</dbReference>
<dbReference type="InterPro" id="IPR007527">
    <property type="entry name" value="Znf_SWIM"/>
</dbReference>
<keyword evidence="1" id="KW-0479">Metal-binding</keyword>
<evidence type="ECO:0000259" key="3">
    <source>
        <dbReference type="PROSITE" id="PS50966"/>
    </source>
</evidence>
<feature type="domain" description="SWIM-type" evidence="3">
    <location>
        <begin position="33"/>
        <end position="72"/>
    </location>
</feature>
<feature type="compositionally biased region" description="Polar residues" evidence="2">
    <location>
        <begin position="206"/>
        <end position="220"/>
    </location>
</feature>
<dbReference type="KEGG" id="lbc:LACBIDRAFT_299387"/>
<keyword evidence="1" id="KW-0862">Zinc</keyword>
<dbReference type="PROSITE" id="PS50966">
    <property type="entry name" value="ZF_SWIM"/>
    <property type="match status" value="1"/>
</dbReference>
<accession>B0DEL9</accession>
<evidence type="ECO:0000256" key="1">
    <source>
        <dbReference type="PROSITE-ProRule" id="PRU00325"/>
    </source>
</evidence>
<dbReference type="GeneID" id="6077925"/>
<dbReference type="Proteomes" id="UP000001194">
    <property type="component" value="Unassembled WGS sequence"/>
</dbReference>
<feature type="region of interest" description="Disordered" evidence="2">
    <location>
        <begin position="204"/>
        <end position="236"/>
    </location>
</feature>
<dbReference type="OrthoDB" id="2661395at2759"/>
<proteinExistence type="predicted"/>
<name>B0DEL9_LACBS</name>
<reference evidence="4 5" key="1">
    <citation type="journal article" date="2008" name="Nature">
        <title>The genome of Laccaria bicolor provides insights into mycorrhizal symbiosis.</title>
        <authorList>
            <person name="Martin F."/>
            <person name="Aerts A."/>
            <person name="Ahren D."/>
            <person name="Brun A."/>
            <person name="Danchin E.G.J."/>
            <person name="Duchaussoy F."/>
            <person name="Gibon J."/>
            <person name="Kohler A."/>
            <person name="Lindquist E."/>
            <person name="Pereda V."/>
            <person name="Salamov A."/>
            <person name="Shapiro H.J."/>
            <person name="Wuyts J."/>
            <person name="Blaudez D."/>
            <person name="Buee M."/>
            <person name="Brokstein P."/>
            <person name="Canbaeck B."/>
            <person name="Cohen D."/>
            <person name="Courty P.E."/>
            <person name="Coutinho P.M."/>
            <person name="Delaruelle C."/>
            <person name="Detter J.C."/>
            <person name="Deveau A."/>
            <person name="DiFazio S."/>
            <person name="Duplessis S."/>
            <person name="Fraissinet-Tachet L."/>
            <person name="Lucic E."/>
            <person name="Frey-Klett P."/>
            <person name="Fourrey C."/>
            <person name="Feussner I."/>
            <person name="Gay G."/>
            <person name="Grimwood J."/>
            <person name="Hoegger P.J."/>
            <person name="Jain P."/>
            <person name="Kilaru S."/>
            <person name="Labbe J."/>
            <person name="Lin Y.C."/>
            <person name="Legue V."/>
            <person name="Le Tacon F."/>
            <person name="Marmeisse R."/>
            <person name="Melayah D."/>
            <person name="Montanini B."/>
            <person name="Muratet M."/>
            <person name="Nehls U."/>
            <person name="Niculita-Hirzel H."/>
            <person name="Oudot-Le Secq M.P."/>
            <person name="Peter M."/>
            <person name="Quesneville H."/>
            <person name="Rajashekar B."/>
            <person name="Reich M."/>
            <person name="Rouhier N."/>
            <person name="Schmutz J."/>
            <person name="Yin T."/>
            <person name="Chalot M."/>
            <person name="Henrissat B."/>
            <person name="Kuees U."/>
            <person name="Lucas S."/>
            <person name="Van de Peer Y."/>
            <person name="Podila G.K."/>
            <person name="Polle A."/>
            <person name="Pukkila P.J."/>
            <person name="Richardson P.M."/>
            <person name="Rouze P."/>
            <person name="Sanders I.R."/>
            <person name="Stajich J.E."/>
            <person name="Tunlid A."/>
            <person name="Tuskan G."/>
            <person name="Grigoriev I.V."/>
        </authorList>
    </citation>
    <scope>NUCLEOTIDE SEQUENCE [LARGE SCALE GENOMIC DNA]</scope>
    <source>
        <strain evidence="5">S238N-H82 / ATCC MYA-4686</strain>
    </source>
</reference>
<evidence type="ECO:0000256" key="2">
    <source>
        <dbReference type="SAM" id="MobiDB-lite"/>
    </source>
</evidence>
<keyword evidence="5" id="KW-1185">Reference proteome</keyword>
<dbReference type="HOGENOM" id="CLU_084543_0_0_1"/>